<dbReference type="RefSeq" id="WP_388233972.1">
    <property type="nucleotide sequence ID" value="NZ_JBHVZQ010000005.1"/>
</dbReference>
<accession>A0ABW6Q331</accession>
<evidence type="ECO:0000313" key="2">
    <source>
        <dbReference type="EMBL" id="MFF1273507.1"/>
    </source>
</evidence>
<feature type="compositionally biased region" description="Basic and acidic residues" evidence="1">
    <location>
        <begin position="57"/>
        <end position="66"/>
    </location>
</feature>
<name>A0ABW6Q331_9ACTN</name>
<protein>
    <submittedName>
        <fullName evidence="2">Uncharacterized protein</fullName>
    </submittedName>
</protein>
<keyword evidence="3" id="KW-1185">Reference proteome</keyword>
<dbReference type="EMBL" id="JBHVZQ010000005">
    <property type="protein sequence ID" value="MFF1273507.1"/>
    <property type="molecule type" value="Genomic_DNA"/>
</dbReference>
<evidence type="ECO:0000313" key="3">
    <source>
        <dbReference type="Proteomes" id="UP001601627"/>
    </source>
</evidence>
<sequence length="66" mass="6948">MSLVTASLTGFAVALETARRVVAAAPAQERVVLAEQAGHRTLAATVRSRGLLPDPGTRTHTEDVRP</sequence>
<organism evidence="2 3">
    <name type="scientific">Streptomyces marokkonensis</name>
    <dbReference type="NCBI Taxonomy" id="324855"/>
    <lineage>
        <taxon>Bacteria</taxon>
        <taxon>Bacillati</taxon>
        <taxon>Actinomycetota</taxon>
        <taxon>Actinomycetes</taxon>
        <taxon>Kitasatosporales</taxon>
        <taxon>Streptomycetaceae</taxon>
        <taxon>Streptomyces</taxon>
    </lineage>
</organism>
<dbReference type="Proteomes" id="UP001601627">
    <property type="component" value="Unassembled WGS sequence"/>
</dbReference>
<evidence type="ECO:0000256" key="1">
    <source>
        <dbReference type="SAM" id="MobiDB-lite"/>
    </source>
</evidence>
<comment type="caution">
    <text evidence="2">The sequence shown here is derived from an EMBL/GenBank/DDBJ whole genome shotgun (WGS) entry which is preliminary data.</text>
</comment>
<gene>
    <name evidence="2" type="ORF">ACFVZC_08885</name>
</gene>
<reference evidence="2 3" key="1">
    <citation type="submission" date="2024-09" db="EMBL/GenBank/DDBJ databases">
        <title>The Natural Products Discovery Center: Release of the First 8490 Sequenced Strains for Exploring Actinobacteria Biosynthetic Diversity.</title>
        <authorList>
            <person name="Kalkreuter E."/>
            <person name="Kautsar S.A."/>
            <person name="Yang D."/>
            <person name="Bader C.D."/>
            <person name="Teijaro C.N."/>
            <person name="Fluegel L."/>
            <person name="Davis C.M."/>
            <person name="Simpson J.R."/>
            <person name="Lauterbach L."/>
            <person name="Steele A.D."/>
            <person name="Gui C."/>
            <person name="Meng S."/>
            <person name="Li G."/>
            <person name="Viehrig K."/>
            <person name="Ye F."/>
            <person name="Su P."/>
            <person name="Kiefer A.F."/>
            <person name="Nichols A."/>
            <person name="Cepeda A.J."/>
            <person name="Yan W."/>
            <person name="Fan B."/>
            <person name="Jiang Y."/>
            <person name="Adhikari A."/>
            <person name="Zheng C.-J."/>
            <person name="Schuster L."/>
            <person name="Cowan T.M."/>
            <person name="Smanski M.J."/>
            <person name="Chevrette M.G."/>
            <person name="De Carvalho L.P.S."/>
            <person name="Shen B."/>
        </authorList>
    </citation>
    <scope>NUCLEOTIDE SEQUENCE [LARGE SCALE GENOMIC DNA]</scope>
    <source>
        <strain evidence="2 3">NPDC058328</strain>
    </source>
</reference>
<feature type="region of interest" description="Disordered" evidence="1">
    <location>
        <begin position="46"/>
        <end position="66"/>
    </location>
</feature>
<proteinExistence type="predicted"/>